<protein>
    <submittedName>
        <fullName evidence="2">Uncharacterized protein</fullName>
    </submittedName>
</protein>
<feature type="compositionally biased region" description="Polar residues" evidence="1">
    <location>
        <begin position="216"/>
        <end position="226"/>
    </location>
</feature>
<feature type="compositionally biased region" description="Acidic residues" evidence="1">
    <location>
        <begin position="228"/>
        <end position="239"/>
    </location>
</feature>
<dbReference type="Proteomes" id="UP000775547">
    <property type="component" value="Unassembled WGS sequence"/>
</dbReference>
<accession>A0A9P7G6D2</accession>
<dbReference type="OrthoDB" id="3070411at2759"/>
<evidence type="ECO:0000313" key="2">
    <source>
        <dbReference type="EMBL" id="KAG5644852.1"/>
    </source>
</evidence>
<evidence type="ECO:0000256" key="1">
    <source>
        <dbReference type="SAM" id="MobiDB-lite"/>
    </source>
</evidence>
<reference evidence="2" key="1">
    <citation type="submission" date="2020-07" db="EMBL/GenBank/DDBJ databases">
        <authorList>
            <person name="Nieuwenhuis M."/>
            <person name="Van De Peppel L.J.J."/>
        </authorList>
    </citation>
    <scope>NUCLEOTIDE SEQUENCE</scope>
    <source>
        <strain evidence="2">AP01</strain>
        <tissue evidence="2">Mycelium</tissue>
    </source>
</reference>
<dbReference type="AlphaFoldDB" id="A0A9P7G6D2"/>
<feature type="region of interest" description="Disordered" evidence="1">
    <location>
        <begin position="1"/>
        <end position="121"/>
    </location>
</feature>
<evidence type="ECO:0000313" key="3">
    <source>
        <dbReference type="Proteomes" id="UP000775547"/>
    </source>
</evidence>
<dbReference type="EMBL" id="JABCKV010000057">
    <property type="protein sequence ID" value="KAG5644852.1"/>
    <property type="molecule type" value="Genomic_DNA"/>
</dbReference>
<keyword evidence="3" id="KW-1185">Reference proteome</keyword>
<gene>
    <name evidence="2" type="ORF">DXG03_007582</name>
</gene>
<sequence>MSPARVNQRLSLIDRRPLRSSPLARHALSNPTILDSPEPPRTPPSDRSYLSPKRFSLRNPHEYPSYTPLDAPLSASVLPELHYGSPPRGRSDFTSPRPPASTSTPHPIMSHASRGSDRASPLPVHIRRASTPNNWLTTNTYDTTPRFSRLGISASSVVLPVSAREYKRVAAKKTGPPPTNTSGSFRASTLASFSVPSLMSNASSSETFTVSSSANVATSITSTSDVETVMDDSEDEDAPDIGVGDELPPKKVYPFIEIPPELTRNRYHSESFVDPLTAREGRVEIEVTLPGPHDPHSNGTSQSKKRGDTRDVVARLLRKLARAGKRGT</sequence>
<reference evidence="2" key="2">
    <citation type="submission" date="2021-10" db="EMBL/GenBank/DDBJ databases">
        <title>Phylogenomics reveals ancestral predisposition of the termite-cultivated fungus Termitomyces towards a domesticated lifestyle.</title>
        <authorList>
            <person name="Auxier B."/>
            <person name="Grum-Grzhimaylo A."/>
            <person name="Cardenas M.E."/>
            <person name="Lodge J.D."/>
            <person name="Laessoe T."/>
            <person name="Pedersen O."/>
            <person name="Smith M.E."/>
            <person name="Kuyper T.W."/>
            <person name="Franco-Molano E.A."/>
            <person name="Baroni T.J."/>
            <person name="Aanen D.K."/>
        </authorList>
    </citation>
    <scope>NUCLEOTIDE SEQUENCE</scope>
    <source>
        <strain evidence="2">AP01</strain>
        <tissue evidence="2">Mycelium</tissue>
    </source>
</reference>
<proteinExistence type="predicted"/>
<feature type="region of interest" description="Disordered" evidence="1">
    <location>
        <begin position="207"/>
        <end position="250"/>
    </location>
</feature>
<feature type="region of interest" description="Disordered" evidence="1">
    <location>
        <begin position="286"/>
        <end position="311"/>
    </location>
</feature>
<comment type="caution">
    <text evidence="2">The sequence shown here is derived from an EMBL/GenBank/DDBJ whole genome shotgun (WGS) entry which is preliminary data.</text>
</comment>
<name>A0A9P7G6D2_9AGAR</name>
<organism evidence="2 3">
    <name type="scientific">Asterophora parasitica</name>
    <dbReference type="NCBI Taxonomy" id="117018"/>
    <lineage>
        <taxon>Eukaryota</taxon>
        <taxon>Fungi</taxon>
        <taxon>Dikarya</taxon>
        <taxon>Basidiomycota</taxon>
        <taxon>Agaricomycotina</taxon>
        <taxon>Agaricomycetes</taxon>
        <taxon>Agaricomycetidae</taxon>
        <taxon>Agaricales</taxon>
        <taxon>Tricholomatineae</taxon>
        <taxon>Lyophyllaceae</taxon>
        <taxon>Asterophora</taxon>
    </lineage>
</organism>